<evidence type="ECO:0000313" key="1">
    <source>
        <dbReference type="EMBL" id="MDV6234873.1"/>
    </source>
</evidence>
<dbReference type="AlphaFoldDB" id="A0A2N0B303"/>
<evidence type="ECO:0000313" key="2">
    <source>
        <dbReference type="EMBL" id="PJZ90893.1"/>
    </source>
</evidence>
<dbReference type="EMBL" id="NPEF02000003">
    <property type="protein sequence ID" value="MDV6234873.1"/>
    <property type="molecule type" value="Genomic_DNA"/>
</dbReference>
<reference evidence="1" key="3">
    <citation type="submission" date="2023-10" db="EMBL/GenBank/DDBJ databases">
        <authorList>
            <person name="Picardeau M."/>
            <person name="Thibeaux R."/>
        </authorList>
    </citation>
    <scope>NUCLEOTIDE SEQUENCE</scope>
    <source>
        <strain evidence="1">ATI7-C-A5</strain>
    </source>
</reference>
<proteinExistence type="predicted"/>
<name>A0A2N0B303_9LEPT</name>
<accession>A0A2N0B303</accession>
<dbReference type="OrthoDB" id="345351at2"/>
<keyword evidence="3" id="KW-1185">Reference proteome</keyword>
<sequence>MRFYIRKLAIVFFLTISISGFAVLKAADPLDPNSEIVSEEGSFPFLLGRIRFPQKAEVRSLGNGGHWKAIPVQGRAWMLILREWENKNVPGESLNKFFLELFPDSKDLPSANVSGWETIGGEKKETISGHPLTIRYYLFQKRGRIVSIYLCFDSENALVADFFRTPSSFLRTSSSPNSF</sequence>
<evidence type="ECO:0008006" key="4">
    <source>
        <dbReference type="Google" id="ProtNLM"/>
    </source>
</evidence>
<organism evidence="2">
    <name type="scientific">Leptospira ellisii</name>
    <dbReference type="NCBI Taxonomy" id="2023197"/>
    <lineage>
        <taxon>Bacteria</taxon>
        <taxon>Pseudomonadati</taxon>
        <taxon>Spirochaetota</taxon>
        <taxon>Spirochaetia</taxon>
        <taxon>Leptospirales</taxon>
        <taxon>Leptospiraceae</taxon>
        <taxon>Leptospira</taxon>
    </lineage>
</organism>
<dbReference type="Proteomes" id="UP000232122">
    <property type="component" value="Unassembled WGS sequence"/>
</dbReference>
<protein>
    <recommendedName>
        <fullName evidence="4">Acyltransferase</fullName>
    </recommendedName>
</protein>
<reference evidence="2" key="1">
    <citation type="submission" date="2017-07" db="EMBL/GenBank/DDBJ databases">
        <title>Leptospira spp. isolated from tropical soils.</title>
        <authorList>
            <person name="Thibeaux R."/>
            <person name="Iraola G."/>
            <person name="Ferres I."/>
            <person name="Bierque E."/>
            <person name="Girault D."/>
            <person name="Soupe-Gilbert M.-E."/>
            <person name="Picardeau M."/>
            <person name="Goarant C."/>
        </authorList>
    </citation>
    <scope>NUCLEOTIDE SEQUENCE [LARGE SCALE GENOMIC DNA]</scope>
    <source>
        <strain evidence="2">ATI7-C-A5</strain>
    </source>
</reference>
<reference evidence="1 3" key="2">
    <citation type="journal article" date="2018" name="Microb. Genom.">
        <title>Deciphering the unexplored Leptospira diversity from soils uncovers genomic evolution to virulence.</title>
        <authorList>
            <person name="Thibeaux R."/>
            <person name="Iraola G."/>
            <person name="Ferres I."/>
            <person name="Bierque E."/>
            <person name="Girault D."/>
            <person name="Soupe-Gilbert M.E."/>
            <person name="Picardeau M."/>
            <person name="Goarant C."/>
        </authorList>
    </citation>
    <scope>NUCLEOTIDE SEQUENCE [LARGE SCALE GENOMIC DNA]</scope>
    <source>
        <strain evidence="1 3">ATI7-C-A5</strain>
    </source>
</reference>
<dbReference type="RefSeq" id="WP_100765907.1">
    <property type="nucleotide sequence ID" value="NZ_NPEF02000003.1"/>
</dbReference>
<gene>
    <name evidence="1" type="ORF">CH379_004420</name>
    <name evidence="2" type="ORF">CH379_21760</name>
</gene>
<dbReference type="EMBL" id="NPEF01000464">
    <property type="protein sequence ID" value="PJZ90893.1"/>
    <property type="molecule type" value="Genomic_DNA"/>
</dbReference>
<evidence type="ECO:0000313" key="3">
    <source>
        <dbReference type="Proteomes" id="UP000232122"/>
    </source>
</evidence>
<comment type="caution">
    <text evidence="2">The sequence shown here is derived from an EMBL/GenBank/DDBJ whole genome shotgun (WGS) entry which is preliminary data.</text>
</comment>